<proteinExistence type="predicted"/>
<feature type="region of interest" description="Disordered" evidence="1">
    <location>
        <begin position="22"/>
        <end position="44"/>
    </location>
</feature>
<organism evidence="2 3">
    <name type="scientific">Devosia pacifica</name>
    <dbReference type="NCBI Taxonomy" id="1335967"/>
    <lineage>
        <taxon>Bacteria</taxon>
        <taxon>Pseudomonadati</taxon>
        <taxon>Pseudomonadota</taxon>
        <taxon>Alphaproteobacteria</taxon>
        <taxon>Hyphomicrobiales</taxon>
        <taxon>Devosiaceae</taxon>
        <taxon>Devosia</taxon>
    </lineage>
</organism>
<accession>A0A918S1Z3</accession>
<evidence type="ECO:0008006" key="4">
    <source>
        <dbReference type="Google" id="ProtNLM"/>
    </source>
</evidence>
<dbReference type="RefSeq" id="WP_189424805.1">
    <property type="nucleotide sequence ID" value="NZ_BMZE01000002.1"/>
</dbReference>
<keyword evidence="3" id="KW-1185">Reference proteome</keyword>
<dbReference type="Proteomes" id="UP000646579">
    <property type="component" value="Unassembled WGS sequence"/>
</dbReference>
<comment type="caution">
    <text evidence="2">The sequence shown here is derived from an EMBL/GenBank/DDBJ whole genome shotgun (WGS) entry which is preliminary data.</text>
</comment>
<dbReference type="AlphaFoldDB" id="A0A918S1Z3"/>
<gene>
    <name evidence="2" type="ORF">GCM10007989_14470</name>
</gene>
<dbReference type="Gene3D" id="1.10.10.10">
    <property type="entry name" value="Winged helix-like DNA-binding domain superfamily/Winged helix DNA-binding domain"/>
    <property type="match status" value="1"/>
</dbReference>
<reference evidence="2" key="1">
    <citation type="journal article" date="2014" name="Int. J. Syst. Evol. Microbiol.">
        <title>Complete genome sequence of Corynebacterium casei LMG S-19264T (=DSM 44701T), isolated from a smear-ripened cheese.</title>
        <authorList>
            <consortium name="US DOE Joint Genome Institute (JGI-PGF)"/>
            <person name="Walter F."/>
            <person name="Albersmeier A."/>
            <person name="Kalinowski J."/>
            <person name="Ruckert C."/>
        </authorList>
    </citation>
    <scope>NUCLEOTIDE SEQUENCE</scope>
    <source>
        <strain evidence="2">KCTC 32437</strain>
    </source>
</reference>
<evidence type="ECO:0000256" key="1">
    <source>
        <dbReference type="SAM" id="MobiDB-lite"/>
    </source>
</evidence>
<evidence type="ECO:0000313" key="2">
    <source>
        <dbReference type="EMBL" id="GHA20501.1"/>
    </source>
</evidence>
<evidence type="ECO:0000313" key="3">
    <source>
        <dbReference type="Proteomes" id="UP000646579"/>
    </source>
</evidence>
<dbReference type="Pfam" id="PF13730">
    <property type="entry name" value="HTH_36"/>
    <property type="match status" value="1"/>
</dbReference>
<dbReference type="InterPro" id="IPR036388">
    <property type="entry name" value="WH-like_DNA-bd_sf"/>
</dbReference>
<protein>
    <recommendedName>
        <fullName evidence="4">Helix-turn-helix domain-containing protein</fullName>
    </recommendedName>
</protein>
<reference evidence="2" key="2">
    <citation type="submission" date="2020-09" db="EMBL/GenBank/DDBJ databases">
        <authorList>
            <person name="Sun Q."/>
            <person name="Kim S."/>
        </authorList>
    </citation>
    <scope>NUCLEOTIDE SEQUENCE</scope>
    <source>
        <strain evidence="2">KCTC 32437</strain>
    </source>
</reference>
<sequence length="233" mass="26511">MTAQSAEQQRALIEAHKKLKSRIVEGRPPRPAPVQPVDQERRRRSLQTCHRYAAPRMEHRAAPMDTGAYVPELSALLENDPNLCDGARRCARKLAEITYRRNREERSLVVTVTYLARALGRCRRTVQRYLRQLESEGYIAVHVVAGARSRLCVGLVVHLCDRLIARHHREKWPDSARKPGATVESQKYSFRGYTKGLCPQIPVGQWAMRCMDGVFRSFMKTNPLAGMPPIALT</sequence>
<dbReference type="InterPro" id="IPR036390">
    <property type="entry name" value="WH_DNA-bd_sf"/>
</dbReference>
<dbReference type="SUPFAM" id="SSF46785">
    <property type="entry name" value="Winged helix' DNA-binding domain"/>
    <property type="match status" value="1"/>
</dbReference>
<name>A0A918S1Z3_9HYPH</name>
<dbReference type="EMBL" id="BMZE01000002">
    <property type="protein sequence ID" value="GHA20501.1"/>
    <property type="molecule type" value="Genomic_DNA"/>
</dbReference>